<dbReference type="NCBIfam" id="TIGR01409">
    <property type="entry name" value="TAT_signal_seq"/>
    <property type="match status" value="1"/>
</dbReference>
<feature type="signal peptide" evidence="1">
    <location>
        <begin position="1"/>
        <end position="26"/>
    </location>
</feature>
<organism evidence="2 3">
    <name type="scientific">Caulobacter ginsengisoli</name>
    <dbReference type="NCBI Taxonomy" id="400775"/>
    <lineage>
        <taxon>Bacteria</taxon>
        <taxon>Pseudomonadati</taxon>
        <taxon>Pseudomonadota</taxon>
        <taxon>Alphaproteobacteria</taxon>
        <taxon>Caulobacterales</taxon>
        <taxon>Caulobacteraceae</taxon>
        <taxon>Caulobacter</taxon>
    </lineage>
</organism>
<gene>
    <name evidence="2" type="ORF">QO010_003358</name>
</gene>
<comment type="caution">
    <text evidence="2">The sequence shown here is derived from an EMBL/GenBank/DDBJ whole genome shotgun (WGS) entry which is preliminary data.</text>
</comment>
<dbReference type="EMBL" id="JAUSVS010000007">
    <property type="protein sequence ID" value="MDQ0465569.1"/>
    <property type="molecule type" value="Genomic_DNA"/>
</dbReference>
<feature type="chain" id="PRO_5045842342" evidence="1">
    <location>
        <begin position="27"/>
        <end position="152"/>
    </location>
</feature>
<proteinExistence type="predicted"/>
<accession>A0ABU0IWZ5</accession>
<evidence type="ECO:0000313" key="2">
    <source>
        <dbReference type="EMBL" id="MDQ0465569.1"/>
    </source>
</evidence>
<keyword evidence="1" id="KW-0732">Signal</keyword>
<sequence length="152" mass="16154">MAAQLSRRGFLTAAAALAVAPAAAHAQVTPISQIDFPMSDARSIGPNSVRFGAAQGTERQPNIALFGVTKERWPEIRTGIQQSIANGFPPRVVFMGPTDAPPSLEIYAKGILVTRPIDPNTMPAPRLTALIKNVYAEMYPTTLASASPTPSR</sequence>
<dbReference type="Proteomes" id="UP001228905">
    <property type="component" value="Unassembled WGS sequence"/>
</dbReference>
<dbReference type="RefSeq" id="WP_307351007.1">
    <property type="nucleotide sequence ID" value="NZ_JAUSVS010000007.1"/>
</dbReference>
<evidence type="ECO:0000256" key="1">
    <source>
        <dbReference type="SAM" id="SignalP"/>
    </source>
</evidence>
<dbReference type="InterPro" id="IPR019546">
    <property type="entry name" value="TAT_signal_bac_arc"/>
</dbReference>
<protein>
    <submittedName>
        <fullName evidence="2">Uncharacterized protein</fullName>
    </submittedName>
</protein>
<name>A0ABU0IWZ5_9CAUL</name>
<dbReference type="PROSITE" id="PS51318">
    <property type="entry name" value="TAT"/>
    <property type="match status" value="1"/>
</dbReference>
<reference evidence="2 3" key="1">
    <citation type="submission" date="2023-07" db="EMBL/GenBank/DDBJ databases">
        <title>Genomic Encyclopedia of Type Strains, Phase IV (KMG-IV): sequencing the most valuable type-strain genomes for metagenomic binning, comparative biology and taxonomic classification.</title>
        <authorList>
            <person name="Goeker M."/>
        </authorList>
    </citation>
    <scope>NUCLEOTIDE SEQUENCE [LARGE SCALE GENOMIC DNA]</scope>
    <source>
        <strain evidence="2 3">DSM 18695</strain>
    </source>
</reference>
<dbReference type="InterPro" id="IPR006311">
    <property type="entry name" value="TAT_signal"/>
</dbReference>
<keyword evidence="3" id="KW-1185">Reference proteome</keyword>
<evidence type="ECO:0000313" key="3">
    <source>
        <dbReference type="Proteomes" id="UP001228905"/>
    </source>
</evidence>